<proteinExistence type="predicted"/>
<dbReference type="Pfam" id="PF13589">
    <property type="entry name" value="HATPase_c_3"/>
    <property type="match status" value="1"/>
</dbReference>
<evidence type="ECO:0000256" key="7">
    <source>
        <dbReference type="SAM" id="Coils"/>
    </source>
</evidence>
<comment type="caution">
    <text evidence="10">The sequence shown here is derived from an EMBL/GenBank/DDBJ whole genome shotgun (WGS) entry which is preliminary data.</text>
</comment>
<dbReference type="PANTHER" id="PTHR23336">
    <property type="entry name" value="ZINC FINGER CW-TYPE COILED-COIL DOMAIN PROTEIN 3"/>
    <property type="match status" value="1"/>
</dbReference>
<feature type="region of interest" description="Disordered" evidence="8">
    <location>
        <begin position="471"/>
        <end position="496"/>
    </location>
</feature>
<evidence type="ECO:0000256" key="2">
    <source>
        <dbReference type="ARBA" id="ARBA00022723"/>
    </source>
</evidence>
<feature type="domain" description="CW-type" evidence="9">
    <location>
        <begin position="416"/>
        <end position="468"/>
    </location>
</feature>
<evidence type="ECO:0000256" key="5">
    <source>
        <dbReference type="ARBA" id="ARBA00023054"/>
    </source>
</evidence>
<dbReference type="Gene3D" id="1.10.10.10">
    <property type="entry name" value="Winged helix-like DNA-binding domain superfamily/Winged helix DNA-binding domain"/>
    <property type="match status" value="1"/>
</dbReference>
<dbReference type="EMBL" id="JAUCMX010000025">
    <property type="protein sequence ID" value="KAK3511192.1"/>
    <property type="molecule type" value="Genomic_DNA"/>
</dbReference>
<dbReference type="InterPro" id="IPR036890">
    <property type="entry name" value="HATPase_C_sf"/>
</dbReference>
<dbReference type="InterPro" id="IPR036397">
    <property type="entry name" value="RNaseH_sf"/>
</dbReference>
<dbReference type="Pfam" id="PF13358">
    <property type="entry name" value="DDE_3"/>
    <property type="match status" value="1"/>
</dbReference>
<evidence type="ECO:0000313" key="10">
    <source>
        <dbReference type="EMBL" id="KAK3511192.1"/>
    </source>
</evidence>
<dbReference type="AlphaFoldDB" id="A0AAE0Q083"/>
<organism evidence="10 11">
    <name type="scientific">Hemibagrus guttatus</name>
    <dbReference type="NCBI Taxonomy" id="175788"/>
    <lineage>
        <taxon>Eukaryota</taxon>
        <taxon>Metazoa</taxon>
        <taxon>Chordata</taxon>
        <taxon>Craniata</taxon>
        <taxon>Vertebrata</taxon>
        <taxon>Euteleostomi</taxon>
        <taxon>Actinopterygii</taxon>
        <taxon>Neopterygii</taxon>
        <taxon>Teleostei</taxon>
        <taxon>Ostariophysi</taxon>
        <taxon>Siluriformes</taxon>
        <taxon>Bagridae</taxon>
        <taxon>Hemibagrus</taxon>
    </lineage>
</organism>
<evidence type="ECO:0000313" key="11">
    <source>
        <dbReference type="Proteomes" id="UP001274896"/>
    </source>
</evidence>
<keyword evidence="11" id="KW-1185">Reference proteome</keyword>
<dbReference type="GO" id="GO:0016887">
    <property type="term" value="F:ATP hydrolysis activity"/>
    <property type="evidence" value="ECO:0007669"/>
    <property type="project" value="InterPro"/>
</dbReference>
<evidence type="ECO:0000256" key="1">
    <source>
        <dbReference type="ARBA" id="ARBA00004123"/>
    </source>
</evidence>
<dbReference type="SUPFAM" id="SSF55874">
    <property type="entry name" value="ATPase domain of HSP90 chaperone/DNA topoisomerase II/histidine kinase"/>
    <property type="match status" value="1"/>
</dbReference>
<keyword evidence="3" id="KW-0863">Zinc-finger</keyword>
<dbReference type="Gene3D" id="3.30.420.10">
    <property type="entry name" value="Ribonuclease H-like superfamily/Ribonuclease H"/>
    <property type="match status" value="1"/>
</dbReference>
<feature type="region of interest" description="Disordered" evidence="8">
    <location>
        <begin position="808"/>
        <end position="827"/>
    </location>
</feature>
<reference evidence="10" key="1">
    <citation type="submission" date="2023-06" db="EMBL/GenBank/DDBJ databases">
        <title>Male Hemibagrus guttatus genome.</title>
        <authorList>
            <person name="Bian C."/>
        </authorList>
    </citation>
    <scope>NUCLEOTIDE SEQUENCE</scope>
    <source>
        <strain evidence="10">Male_cb2023</strain>
        <tissue evidence="10">Muscle</tissue>
    </source>
</reference>
<dbReference type="GO" id="GO:0016605">
    <property type="term" value="C:PML body"/>
    <property type="evidence" value="ECO:0007669"/>
    <property type="project" value="TreeGrafter"/>
</dbReference>
<keyword evidence="2" id="KW-0479">Metal-binding</keyword>
<protein>
    <recommendedName>
        <fullName evidence="9">CW-type domain-containing protein</fullName>
    </recommendedName>
</protein>
<keyword evidence="6" id="KW-0539">Nucleus</keyword>
<dbReference type="Proteomes" id="UP001274896">
    <property type="component" value="Unassembled WGS sequence"/>
</dbReference>
<dbReference type="GO" id="GO:0008270">
    <property type="term" value="F:zinc ion binding"/>
    <property type="evidence" value="ECO:0007669"/>
    <property type="project" value="UniProtKB-KW"/>
</dbReference>
<keyword evidence="5 7" id="KW-0175">Coiled coil</keyword>
<evidence type="ECO:0000256" key="3">
    <source>
        <dbReference type="ARBA" id="ARBA00022771"/>
    </source>
</evidence>
<keyword evidence="4" id="KW-0862">Zinc</keyword>
<accession>A0AAE0Q083</accession>
<evidence type="ECO:0000256" key="4">
    <source>
        <dbReference type="ARBA" id="ARBA00022833"/>
    </source>
</evidence>
<gene>
    <name evidence="10" type="ORF">QTP70_032230</name>
</gene>
<evidence type="ECO:0000256" key="6">
    <source>
        <dbReference type="ARBA" id="ARBA00023242"/>
    </source>
</evidence>
<evidence type="ECO:0000259" key="9">
    <source>
        <dbReference type="PROSITE" id="PS51050"/>
    </source>
</evidence>
<dbReference type="Pfam" id="PF07496">
    <property type="entry name" value="zf-CW"/>
    <property type="match status" value="1"/>
</dbReference>
<dbReference type="PROSITE" id="PS51050">
    <property type="entry name" value="ZF_CW"/>
    <property type="match status" value="1"/>
</dbReference>
<dbReference type="GO" id="GO:0003676">
    <property type="term" value="F:nucleic acid binding"/>
    <property type="evidence" value="ECO:0007669"/>
    <property type="project" value="InterPro"/>
</dbReference>
<dbReference type="InterPro" id="IPR038717">
    <property type="entry name" value="Tc1-like_DDE_dom"/>
</dbReference>
<dbReference type="InterPro" id="IPR045261">
    <property type="entry name" value="MORC_ATPase"/>
</dbReference>
<feature type="coiled-coil region" evidence="7">
    <location>
        <begin position="866"/>
        <end position="935"/>
    </location>
</feature>
<evidence type="ECO:0000256" key="8">
    <source>
        <dbReference type="SAM" id="MobiDB-lite"/>
    </source>
</evidence>
<dbReference type="InterPro" id="IPR041006">
    <property type="entry name" value="Morc_S5"/>
</dbReference>
<comment type="subcellular location">
    <subcellularLocation>
        <location evidence="1">Nucleus</location>
    </subcellularLocation>
</comment>
<feature type="non-terminal residue" evidence="10">
    <location>
        <position position="988"/>
    </location>
</feature>
<sequence>NAYDPDVRSKQFWIDWTCIKSLDCLSFMDNGAGMTRAKLHKMLSFGYSDKKAVRDHVPVGVYGNGFKSGSMRLGKDAIVFTKTRDSMSVGLLSQSYLQAIKAQQVMVPILTFRRDGQNMYPSYNFMVQHDCAPVHKARSIKTWRSEFGVEELDWPAQSPDLNPIEHLWDELEQRLPEDAASLDAILRHSLFNTEKELFTELRAISTAGPTGTRIIIWNLRMTTNGETEFNFDADKYDIQIRANASEKTRECRAMTPESDYSLRAYCSILYLKPRMQINIRGQKVKTQLISKSLAYIANDNYRPSFLTKRIRITFGFNTKGKEHYGIMMYHKNRLIKAYEKVSCQRKVERKGVGVIGVIECNFLQPTHNKQDFDDTDKYRKTMHNLSIKLEEYWNEIHYTRKKEDPKCTVPIEDTMKVPDQVWVQCDSCLKWRRLPDGFDCSRLPEKWFCNMNHDPQFRSCLVEEELEDQEEEQKSYPKPFKRQKRNSKSLQDENGPEALEIPALEVPVSARQLKKFVTWKPSPADLICNSATSLSVLSSTSYGYHELFTQAAEWKCKFIRAAKEGNAAQGSCSWLVALIEAESFRVQSNVFPRLFTGFSVMDGIQDKHRIFRFSRQNKEVCSSGHKEFFHEDFSAELAGKMGKSKDLCKFDEGQIVMARPLDQSISKTAALVGCSRSAVVSIYQKWSKEGTVVNRQQGLEWPKLAHAPQRSPLPLINLTALSDSLKRIRRRLSTAEETAPAVHPTPCASFPPDPLPQGGGVFVQTHSSFVPNKEESKWEYTENENNANADIQINNKESSKTVRFKPYQEPVQEEDEYYATEESPSTETQYCTAESHSMEEEGEELHDENVEEWSLQQQQDKLMDMMEQTAEERDVCRKELELLRDHCTALEDERRQLLTKLEKMEEEKASLSALGDQLKCEVERLKTEKEERLRENCPNGEERQKLRKLRINLGHLLVSCIPDLDLQQVDFNSDVIDELLHQVLKEVT</sequence>
<dbReference type="Pfam" id="PF17942">
    <property type="entry name" value="Morc6_S5"/>
    <property type="match status" value="1"/>
</dbReference>
<dbReference type="Gene3D" id="3.30.40.100">
    <property type="match status" value="1"/>
</dbReference>
<name>A0AAE0Q083_9TELE</name>
<dbReference type="InterPro" id="IPR011124">
    <property type="entry name" value="Znf_CW"/>
</dbReference>
<dbReference type="PANTHER" id="PTHR23336:SF17">
    <property type="entry name" value="MORC FAMILY CW-TYPE ZINC FINGER PROTEIN 3"/>
    <property type="match status" value="1"/>
</dbReference>
<dbReference type="InterPro" id="IPR036388">
    <property type="entry name" value="WH-like_DNA-bd_sf"/>
</dbReference>